<gene>
    <name evidence="2" type="ORF">GUJ93_ZPchr0006g44666</name>
</gene>
<name>A0A8J5T7A2_ZIZPA</name>
<reference evidence="2" key="2">
    <citation type="submission" date="2021-02" db="EMBL/GenBank/DDBJ databases">
        <authorList>
            <person name="Kimball J.A."/>
            <person name="Haas M.W."/>
            <person name="Macchietto M."/>
            <person name="Kono T."/>
            <person name="Duquette J."/>
            <person name="Shao M."/>
        </authorList>
    </citation>
    <scope>NUCLEOTIDE SEQUENCE</scope>
    <source>
        <tissue evidence="2">Fresh leaf tissue</tissue>
    </source>
</reference>
<reference evidence="2" key="1">
    <citation type="journal article" date="2021" name="bioRxiv">
        <title>Whole Genome Assembly and Annotation of Northern Wild Rice, Zizania palustris L., Supports a Whole Genome Duplication in the Zizania Genus.</title>
        <authorList>
            <person name="Haas M."/>
            <person name="Kono T."/>
            <person name="Macchietto M."/>
            <person name="Millas R."/>
            <person name="McGilp L."/>
            <person name="Shao M."/>
            <person name="Duquette J."/>
            <person name="Hirsch C.N."/>
            <person name="Kimball J."/>
        </authorList>
    </citation>
    <scope>NUCLEOTIDE SEQUENCE</scope>
    <source>
        <tissue evidence="2">Fresh leaf tissue</tissue>
    </source>
</reference>
<protein>
    <submittedName>
        <fullName evidence="2">Uncharacterized protein</fullName>
    </submittedName>
</protein>
<dbReference type="EMBL" id="JAAALK010000283">
    <property type="protein sequence ID" value="KAG8071064.1"/>
    <property type="molecule type" value="Genomic_DNA"/>
</dbReference>
<organism evidence="2 3">
    <name type="scientific">Zizania palustris</name>
    <name type="common">Northern wild rice</name>
    <dbReference type="NCBI Taxonomy" id="103762"/>
    <lineage>
        <taxon>Eukaryota</taxon>
        <taxon>Viridiplantae</taxon>
        <taxon>Streptophyta</taxon>
        <taxon>Embryophyta</taxon>
        <taxon>Tracheophyta</taxon>
        <taxon>Spermatophyta</taxon>
        <taxon>Magnoliopsida</taxon>
        <taxon>Liliopsida</taxon>
        <taxon>Poales</taxon>
        <taxon>Poaceae</taxon>
        <taxon>BOP clade</taxon>
        <taxon>Oryzoideae</taxon>
        <taxon>Oryzeae</taxon>
        <taxon>Zizaniinae</taxon>
        <taxon>Zizania</taxon>
    </lineage>
</organism>
<proteinExistence type="predicted"/>
<dbReference type="Proteomes" id="UP000729402">
    <property type="component" value="Unassembled WGS sequence"/>
</dbReference>
<feature type="region of interest" description="Disordered" evidence="1">
    <location>
        <begin position="39"/>
        <end position="59"/>
    </location>
</feature>
<dbReference type="AlphaFoldDB" id="A0A8J5T7A2"/>
<evidence type="ECO:0000256" key="1">
    <source>
        <dbReference type="SAM" id="MobiDB-lite"/>
    </source>
</evidence>
<evidence type="ECO:0000313" key="3">
    <source>
        <dbReference type="Proteomes" id="UP000729402"/>
    </source>
</evidence>
<comment type="caution">
    <text evidence="2">The sequence shown here is derived from an EMBL/GenBank/DDBJ whole genome shotgun (WGS) entry which is preliminary data.</text>
</comment>
<accession>A0A8J5T7A2</accession>
<sequence length="229" mass="26132">MDGSIIMRVRCCAGAATRRSRRPRRRRCFTRRRLSSDAGACQNQGSIPPINGAISQNPPPSHASVDCVWEVYSMTRDTRPNLISSRSRFETDIPYECLPGHASPIVMRFYEGESMPPIRPNPKDHLLARLFFGYAYAIRIGERSSACVGDLMLLCHSIRQTDDLRGHREFNSTCVLHLVQTAGLFQVSGQKFELFLLQTQNRRLEQNKLQDDSCERAYATKSTQSMYRR</sequence>
<evidence type="ECO:0000313" key="2">
    <source>
        <dbReference type="EMBL" id="KAG8071064.1"/>
    </source>
</evidence>
<keyword evidence="3" id="KW-1185">Reference proteome</keyword>